<dbReference type="AlphaFoldDB" id="A0A5C2SCB6"/>
<dbReference type="Pfam" id="PF14388">
    <property type="entry name" value="DUF4419"/>
    <property type="match status" value="1"/>
</dbReference>
<protein>
    <submittedName>
        <fullName evidence="1">Uncharacterized protein</fullName>
    </submittedName>
</protein>
<dbReference type="PANTHER" id="PTHR31252">
    <property type="entry name" value="DUF4419 DOMAIN-CONTAINING PROTEIN"/>
    <property type="match status" value="1"/>
</dbReference>
<proteinExistence type="predicted"/>
<reference evidence="1" key="1">
    <citation type="journal article" date="2018" name="Genome Biol. Evol.">
        <title>Genomics and development of Lentinus tigrinus, a white-rot wood-decaying mushroom with dimorphic fruiting bodies.</title>
        <authorList>
            <person name="Wu B."/>
            <person name="Xu Z."/>
            <person name="Knudson A."/>
            <person name="Carlson A."/>
            <person name="Chen N."/>
            <person name="Kovaka S."/>
            <person name="LaButti K."/>
            <person name="Lipzen A."/>
            <person name="Pennachio C."/>
            <person name="Riley R."/>
            <person name="Schakwitz W."/>
            <person name="Umezawa K."/>
            <person name="Ohm R.A."/>
            <person name="Grigoriev I.V."/>
            <person name="Nagy L.G."/>
            <person name="Gibbons J."/>
            <person name="Hibbett D."/>
        </authorList>
    </citation>
    <scope>NUCLEOTIDE SEQUENCE [LARGE SCALE GENOMIC DNA]</scope>
    <source>
        <strain evidence="1">ALCF2SS1-6</strain>
    </source>
</reference>
<dbReference type="OrthoDB" id="9978173at2759"/>
<dbReference type="EMBL" id="ML122262">
    <property type="protein sequence ID" value="RPD61321.1"/>
    <property type="molecule type" value="Genomic_DNA"/>
</dbReference>
<evidence type="ECO:0000313" key="1">
    <source>
        <dbReference type="EMBL" id="RPD61321.1"/>
    </source>
</evidence>
<name>A0A5C2SCB6_9APHY</name>
<evidence type="ECO:0000313" key="2">
    <source>
        <dbReference type="Proteomes" id="UP000313359"/>
    </source>
</evidence>
<organism evidence="1 2">
    <name type="scientific">Lentinus tigrinus ALCF2SS1-6</name>
    <dbReference type="NCBI Taxonomy" id="1328759"/>
    <lineage>
        <taxon>Eukaryota</taxon>
        <taxon>Fungi</taxon>
        <taxon>Dikarya</taxon>
        <taxon>Basidiomycota</taxon>
        <taxon>Agaricomycotina</taxon>
        <taxon>Agaricomycetes</taxon>
        <taxon>Polyporales</taxon>
        <taxon>Polyporaceae</taxon>
        <taxon>Lentinus</taxon>
    </lineage>
</organism>
<dbReference type="InterPro" id="IPR025533">
    <property type="entry name" value="DUF4419"/>
</dbReference>
<dbReference type="STRING" id="1328759.A0A5C2SCB6"/>
<sequence>MPVAFDVASHPANEWSGYRCSSPEAVLRHACGPQYQNCKRVFQSSLQDEDLSRISPNSNGFVHAVLDAWGGHHHLRIRPDDVWTAILNQLNFYINAHAEELRRYFVAHPGQEGLELGDFGWDFAVFARQMSLEIRKHVVDSTLVEWILPDFTTTTLHDRAVCSIVMMASLKQYFSYSGGVTCGIPSVTLDGERSDWEDIYRRLERLYELGDEPSAWAEMLRPIIRRFVRAFDGYPDVKFWEHVVHLDTECCGSDDLSGWLTAFCVWDHEGVWQPMVMPSAVPTKPVEEPISIATEAGEKLSMKEKPGLGGFVKKLLTSRTARKRLKDAQHAAAHQEPESGSVMTMGRSYPCCQYTLDGVSYFTVTTNQIPAGYCEVDVTICAPMTHCTMIAGHFAIAASAKESGGKLDTLSPSTHWIVFEKKLTSVE</sequence>
<accession>A0A5C2SCB6</accession>
<dbReference type="PANTHER" id="PTHR31252:SF11">
    <property type="entry name" value="DUF4419 DOMAIN-CONTAINING PROTEIN"/>
    <property type="match status" value="1"/>
</dbReference>
<dbReference type="Proteomes" id="UP000313359">
    <property type="component" value="Unassembled WGS sequence"/>
</dbReference>
<keyword evidence="2" id="KW-1185">Reference proteome</keyword>
<gene>
    <name evidence="1" type="ORF">L227DRAFT_546233</name>
</gene>